<dbReference type="PROSITE" id="PS00874">
    <property type="entry name" value="T2SP_F"/>
    <property type="match status" value="1"/>
</dbReference>
<keyword evidence="5" id="KW-0997">Cell inner membrane</keyword>
<dbReference type="InterPro" id="IPR018076">
    <property type="entry name" value="T2SS_GspF_dom"/>
</dbReference>
<dbReference type="GO" id="GO:0015628">
    <property type="term" value="P:protein secretion by the type II secretion system"/>
    <property type="evidence" value="ECO:0007669"/>
    <property type="project" value="InterPro"/>
</dbReference>
<keyword evidence="6 12" id="KW-0812">Transmembrane</keyword>
<evidence type="ECO:0000256" key="7">
    <source>
        <dbReference type="ARBA" id="ARBA00022723"/>
    </source>
</evidence>
<evidence type="ECO:0000256" key="5">
    <source>
        <dbReference type="ARBA" id="ARBA00022519"/>
    </source>
</evidence>
<evidence type="ECO:0000256" key="1">
    <source>
        <dbReference type="ARBA" id="ARBA00004429"/>
    </source>
</evidence>
<organism evidence="14">
    <name type="scientific">hydrothermal vent metagenome</name>
    <dbReference type="NCBI Taxonomy" id="652676"/>
    <lineage>
        <taxon>unclassified sequences</taxon>
        <taxon>metagenomes</taxon>
        <taxon>ecological metagenomes</taxon>
    </lineage>
</organism>
<evidence type="ECO:0000256" key="9">
    <source>
        <dbReference type="ARBA" id="ARBA00022927"/>
    </source>
</evidence>
<evidence type="ECO:0000256" key="4">
    <source>
        <dbReference type="ARBA" id="ARBA00022475"/>
    </source>
</evidence>
<feature type="transmembrane region" description="Helical" evidence="12">
    <location>
        <begin position="213"/>
        <end position="243"/>
    </location>
</feature>
<feature type="transmembrane region" description="Helical" evidence="12">
    <location>
        <begin position="377"/>
        <end position="398"/>
    </location>
</feature>
<reference evidence="14" key="1">
    <citation type="submission" date="2018-06" db="EMBL/GenBank/DDBJ databases">
        <authorList>
            <person name="Zhirakovskaya E."/>
        </authorList>
    </citation>
    <scope>NUCLEOTIDE SEQUENCE</scope>
</reference>
<keyword evidence="7" id="KW-0479">Metal-binding</keyword>
<evidence type="ECO:0000259" key="13">
    <source>
        <dbReference type="Pfam" id="PF00482"/>
    </source>
</evidence>
<evidence type="ECO:0000256" key="10">
    <source>
        <dbReference type="ARBA" id="ARBA00022989"/>
    </source>
</evidence>
<evidence type="ECO:0000256" key="6">
    <source>
        <dbReference type="ARBA" id="ARBA00022692"/>
    </source>
</evidence>
<name>A0A3B1BYY3_9ZZZZ</name>
<evidence type="ECO:0000256" key="12">
    <source>
        <dbReference type="SAM" id="Phobius"/>
    </source>
</evidence>
<dbReference type="InterPro" id="IPR003004">
    <property type="entry name" value="GspF/PilC"/>
</dbReference>
<evidence type="ECO:0000256" key="11">
    <source>
        <dbReference type="ARBA" id="ARBA00023136"/>
    </source>
</evidence>
<comment type="similarity">
    <text evidence="2">Belongs to the GSP F family.</text>
</comment>
<dbReference type="PANTHER" id="PTHR30012">
    <property type="entry name" value="GENERAL SECRETION PATHWAY PROTEIN"/>
    <property type="match status" value="1"/>
</dbReference>
<feature type="transmembrane region" description="Helical" evidence="12">
    <location>
        <begin position="170"/>
        <end position="193"/>
    </location>
</feature>
<proteinExistence type="inferred from homology"/>
<keyword evidence="3" id="KW-0813">Transport</keyword>
<dbReference type="Pfam" id="PF00482">
    <property type="entry name" value="T2SSF"/>
    <property type="match status" value="2"/>
</dbReference>
<comment type="subcellular location">
    <subcellularLocation>
        <location evidence="1">Cell inner membrane</location>
        <topology evidence="1">Multi-pass membrane protein</topology>
    </subcellularLocation>
</comment>
<accession>A0A3B1BYY3</accession>
<dbReference type="AlphaFoldDB" id="A0A3B1BYY3"/>
<protein>
    <submittedName>
        <fullName evidence="14">Type IV fimbrial assembly protein PilC</fullName>
    </submittedName>
</protein>
<dbReference type="EMBL" id="UOGE01000017">
    <property type="protein sequence ID" value="VAX17044.1"/>
    <property type="molecule type" value="Genomic_DNA"/>
</dbReference>
<dbReference type="GO" id="GO:0015627">
    <property type="term" value="C:type II protein secretion system complex"/>
    <property type="evidence" value="ECO:0007669"/>
    <property type="project" value="InterPro"/>
</dbReference>
<sequence>MPVFEYQGYDAQGKKSSGIVDADNSKSARQKMRQMGVLVTTITADSGGKEFVRNPLSTVFNRITAKEITNFTRQLSTLQSGGLTLVESLDAMTEQSANIRFKKVITDIREKVVQGSSLADSLEERPSLFDTLYVNLVRAGEASGALEGTLKNLAQYQENRLRQRARLISAMVYPLIMTVVGGAVLLFLMTYVMPKVLTMFEDMREALPLPTIILLWLSGFVTNWWPAILLGIMGAITGLRIYIKTEGGKRVYDGLALRAPVFGSIVRTAAISRFARSLSVLLSGGVKLVEALKITSDIVGNVLLKEAIDQAIVSITEGQSISGPLKRSGLFPPIVTQMIDAGERSGMLTDMLSKISDAYDFEVEISIGTLTSLIEPALILFMGSVVMFIVMAILLPIFELSQFTF</sequence>
<keyword evidence="9" id="KW-0653">Protein transport</keyword>
<dbReference type="FunFam" id="1.20.81.30:FF:000001">
    <property type="entry name" value="Type II secretion system protein F"/>
    <property type="match status" value="2"/>
</dbReference>
<dbReference type="GO" id="GO:0005886">
    <property type="term" value="C:plasma membrane"/>
    <property type="evidence" value="ECO:0007669"/>
    <property type="project" value="UniProtKB-SubCell"/>
</dbReference>
<keyword evidence="4" id="KW-1003">Cell membrane</keyword>
<dbReference type="Gene3D" id="1.20.81.30">
    <property type="entry name" value="Type II secretion system (T2SS), domain F"/>
    <property type="match status" value="2"/>
</dbReference>
<gene>
    <name evidence="14" type="ORF">MNBD_NITROSPINAE02-1584</name>
</gene>
<dbReference type="InterPro" id="IPR011850">
    <property type="entry name" value="T2SS_GspF"/>
</dbReference>
<feature type="domain" description="Type II secretion system protein GspF" evidence="13">
    <location>
        <begin position="71"/>
        <end position="194"/>
    </location>
</feature>
<evidence type="ECO:0000313" key="14">
    <source>
        <dbReference type="EMBL" id="VAX17044.1"/>
    </source>
</evidence>
<dbReference type="NCBIfam" id="TIGR02120">
    <property type="entry name" value="GspF"/>
    <property type="match status" value="1"/>
</dbReference>
<evidence type="ECO:0000256" key="2">
    <source>
        <dbReference type="ARBA" id="ARBA00005745"/>
    </source>
</evidence>
<keyword evidence="10 12" id="KW-1133">Transmembrane helix</keyword>
<dbReference type="PANTHER" id="PTHR30012:SF0">
    <property type="entry name" value="TYPE II SECRETION SYSTEM PROTEIN F-RELATED"/>
    <property type="match status" value="1"/>
</dbReference>
<evidence type="ECO:0000256" key="8">
    <source>
        <dbReference type="ARBA" id="ARBA00022837"/>
    </source>
</evidence>
<dbReference type="GO" id="GO:0046872">
    <property type="term" value="F:metal ion binding"/>
    <property type="evidence" value="ECO:0007669"/>
    <property type="project" value="UniProtKB-KW"/>
</dbReference>
<dbReference type="InterPro" id="IPR001992">
    <property type="entry name" value="T2SS_GspF/T4SS_PilC_CS"/>
</dbReference>
<dbReference type="PRINTS" id="PR00812">
    <property type="entry name" value="BCTERIALGSPF"/>
</dbReference>
<keyword evidence="8" id="KW-0106">Calcium</keyword>
<feature type="domain" description="Type II secretion system protein GspF" evidence="13">
    <location>
        <begin position="274"/>
        <end position="396"/>
    </location>
</feature>
<evidence type="ECO:0000256" key="3">
    <source>
        <dbReference type="ARBA" id="ARBA00022448"/>
    </source>
</evidence>
<dbReference type="InterPro" id="IPR042094">
    <property type="entry name" value="T2SS_GspF_sf"/>
</dbReference>
<keyword evidence="11 12" id="KW-0472">Membrane</keyword>